<dbReference type="SUPFAM" id="SSF63418">
    <property type="entry name" value="MurE/MurF N-terminal domain"/>
    <property type="match status" value="1"/>
</dbReference>
<dbReference type="SUPFAM" id="SSF53623">
    <property type="entry name" value="MurD-like peptide ligases, catalytic domain"/>
    <property type="match status" value="1"/>
</dbReference>
<dbReference type="Pfam" id="PF02875">
    <property type="entry name" value="Mur_ligase_C"/>
    <property type="match status" value="1"/>
</dbReference>
<dbReference type="InterPro" id="IPR004101">
    <property type="entry name" value="Mur_ligase_C"/>
</dbReference>
<dbReference type="GO" id="GO:0071555">
    <property type="term" value="P:cell wall organization"/>
    <property type="evidence" value="ECO:0007669"/>
    <property type="project" value="UniProtKB-KW"/>
</dbReference>
<keyword evidence="1" id="KW-0963">Cytoplasm</keyword>
<keyword evidence="7" id="KW-0573">Peptidoglycan synthesis</keyword>
<evidence type="ECO:0000256" key="10">
    <source>
        <dbReference type="ARBA" id="ARBA00031461"/>
    </source>
</evidence>
<feature type="domain" description="Mur ligase central" evidence="12">
    <location>
        <begin position="102"/>
        <end position="286"/>
    </location>
</feature>
<organism evidence="13">
    <name type="scientific">marine metagenome</name>
    <dbReference type="NCBI Taxonomy" id="408172"/>
    <lineage>
        <taxon>unclassified sequences</taxon>
        <taxon>metagenomes</taxon>
        <taxon>ecological metagenomes</taxon>
    </lineage>
</organism>
<evidence type="ECO:0000259" key="11">
    <source>
        <dbReference type="Pfam" id="PF02875"/>
    </source>
</evidence>
<keyword evidence="9" id="KW-0961">Cell wall biogenesis/degradation</keyword>
<dbReference type="AlphaFoldDB" id="A0A382GEW3"/>
<accession>A0A382GEW3</accession>
<dbReference type="NCBIfam" id="TIGR01143">
    <property type="entry name" value="murF"/>
    <property type="match status" value="1"/>
</dbReference>
<dbReference type="HAMAP" id="MF_02019">
    <property type="entry name" value="MurF"/>
    <property type="match status" value="1"/>
</dbReference>
<dbReference type="InterPro" id="IPR051046">
    <property type="entry name" value="MurCDEF_CellWall_CoF430Synth"/>
</dbReference>
<dbReference type="PANTHER" id="PTHR43024">
    <property type="entry name" value="UDP-N-ACETYLMURAMOYL-TRIPEPTIDE--D-ALANYL-D-ALANINE LIGASE"/>
    <property type="match status" value="1"/>
</dbReference>
<sequence length="435" mass="46583">MQFTATQIAHVTSGELNGEEKVIQGTTQDSRKVTPGCLFVPLVSERDGHNYIDEAISLGAAAYLTQQEPKEGTSIRVENTATALAQLGKSARFSIHVPVVGITGSVGKTSVKDMTNAVLSQQGEVHASLNSYNNEIGVPLTLLNAPEESSFLVVEMGARKEGDIEELSEMVYPDIGVITTVVESHTEVFGSLDSISNTKGEILERLPSEGCAVLNADVDEVIRQSSRTRARKLTFGQLGEVRASSVKFDKNLNPSFVMETPWGRSEIKLNVAGEHMVSNALAAAAVGLATGLPLEAVTEGLSRVELSPLRMEIVTGSNGTTVINDTYNANPTSMKAAIDSLSLLPCNGRKIAFLGLMAELGEKTSMAHIAVKRHAEELGIEVIAVETELYGDPRVVNLDSVLNEIEGMRLGKNDALLFKASRVVGLEKVVKEIII</sequence>
<dbReference type="GO" id="GO:0009252">
    <property type="term" value="P:peptidoglycan biosynthetic process"/>
    <property type="evidence" value="ECO:0007669"/>
    <property type="project" value="UniProtKB-KW"/>
</dbReference>
<evidence type="ECO:0000313" key="13">
    <source>
        <dbReference type="EMBL" id="SVB73776.1"/>
    </source>
</evidence>
<evidence type="ECO:0000256" key="6">
    <source>
        <dbReference type="ARBA" id="ARBA00022960"/>
    </source>
</evidence>
<gene>
    <name evidence="13" type="ORF">METZ01_LOCUS226630</name>
</gene>
<keyword evidence="2" id="KW-0436">Ligase</keyword>
<protein>
    <recommendedName>
        <fullName evidence="10">UDP-MurNAc-pentapeptide synthetase</fullName>
    </recommendedName>
</protein>
<dbReference type="GO" id="GO:0005524">
    <property type="term" value="F:ATP binding"/>
    <property type="evidence" value="ECO:0007669"/>
    <property type="project" value="UniProtKB-KW"/>
</dbReference>
<dbReference type="InterPro" id="IPR036565">
    <property type="entry name" value="Mur-like_cat_sf"/>
</dbReference>
<evidence type="ECO:0000256" key="7">
    <source>
        <dbReference type="ARBA" id="ARBA00022984"/>
    </source>
</evidence>
<dbReference type="Gene3D" id="3.40.1390.10">
    <property type="entry name" value="MurE/MurF, N-terminal domain"/>
    <property type="match status" value="1"/>
</dbReference>
<evidence type="ECO:0000259" key="12">
    <source>
        <dbReference type="Pfam" id="PF08245"/>
    </source>
</evidence>
<proteinExistence type="inferred from homology"/>
<dbReference type="GO" id="GO:0008360">
    <property type="term" value="P:regulation of cell shape"/>
    <property type="evidence" value="ECO:0007669"/>
    <property type="project" value="UniProtKB-KW"/>
</dbReference>
<evidence type="ECO:0000256" key="3">
    <source>
        <dbReference type="ARBA" id="ARBA00022618"/>
    </source>
</evidence>
<dbReference type="InterPro" id="IPR005863">
    <property type="entry name" value="UDP-N-AcMur_synth"/>
</dbReference>
<feature type="domain" description="Mur ligase C-terminal" evidence="11">
    <location>
        <begin position="310"/>
        <end position="406"/>
    </location>
</feature>
<keyword evidence="8" id="KW-0131">Cell cycle</keyword>
<dbReference type="GO" id="GO:0047480">
    <property type="term" value="F:UDP-N-acetylmuramoyl-tripeptide-D-alanyl-D-alanine ligase activity"/>
    <property type="evidence" value="ECO:0007669"/>
    <property type="project" value="InterPro"/>
</dbReference>
<reference evidence="13" key="1">
    <citation type="submission" date="2018-05" db="EMBL/GenBank/DDBJ databases">
        <authorList>
            <person name="Lanie J.A."/>
            <person name="Ng W.-L."/>
            <person name="Kazmierczak K.M."/>
            <person name="Andrzejewski T.M."/>
            <person name="Davidsen T.M."/>
            <person name="Wayne K.J."/>
            <person name="Tettelin H."/>
            <person name="Glass J.I."/>
            <person name="Rusch D."/>
            <person name="Podicherti R."/>
            <person name="Tsui H.-C.T."/>
            <person name="Winkler M.E."/>
        </authorList>
    </citation>
    <scope>NUCLEOTIDE SEQUENCE</scope>
</reference>
<dbReference type="InterPro" id="IPR035911">
    <property type="entry name" value="MurE/MurF_N"/>
</dbReference>
<evidence type="ECO:0000256" key="1">
    <source>
        <dbReference type="ARBA" id="ARBA00022490"/>
    </source>
</evidence>
<dbReference type="EMBL" id="UINC01055188">
    <property type="protein sequence ID" value="SVB73776.1"/>
    <property type="molecule type" value="Genomic_DNA"/>
</dbReference>
<evidence type="ECO:0000256" key="2">
    <source>
        <dbReference type="ARBA" id="ARBA00022598"/>
    </source>
</evidence>
<dbReference type="Gene3D" id="3.90.190.20">
    <property type="entry name" value="Mur ligase, C-terminal domain"/>
    <property type="match status" value="1"/>
</dbReference>
<keyword evidence="6" id="KW-0133">Cell shape</keyword>
<dbReference type="InterPro" id="IPR013221">
    <property type="entry name" value="Mur_ligase_cen"/>
</dbReference>
<dbReference type="InterPro" id="IPR036615">
    <property type="entry name" value="Mur_ligase_C_dom_sf"/>
</dbReference>
<evidence type="ECO:0000256" key="9">
    <source>
        <dbReference type="ARBA" id="ARBA00023316"/>
    </source>
</evidence>
<dbReference type="Gene3D" id="3.40.1190.10">
    <property type="entry name" value="Mur-like, catalytic domain"/>
    <property type="match status" value="1"/>
</dbReference>
<dbReference type="PANTHER" id="PTHR43024:SF1">
    <property type="entry name" value="UDP-N-ACETYLMURAMOYL-TRIPEPTIDE--D-ALANYL-D-ALANINE LIGASE"/>
    <property type="match status" value="1"/>
</dbReference>
<evidence type="ECO:0000256" key="5">
    <source>
        <dbReference type="ARBA" id="ARBA00022840"/>
    </source>
</evidence>
<dbReference type="SUPFAM" id="SSF53244">
    <property type="entry name" value="MurD-like peptide ligases, peptide-binding domain"/>
    <property type="match status" value="1"/>
</dbReference>
<dbReference type="GO" id="GO:0051301">
    <property type="term" value="P:cell division"/>
    <property type="evidence" value="ECO:0007669"/>
    <property type="project" value="UniProtKB-KW"/>
</dbReference>
<keyword evidence="5" id="KW-0067">ATP-binding</keyword>
<keyword evidence="4" id="KW-0547">Nucleotide-binding</keyword>
<evidence type="ECO:0000256" key="8">
    <source>
        <dbReference type="ARBA" id="ARBA00023306"/>
    </source>
</evidence>
<dbReference type="Pfam" id="PF08245">
    <property type="entry name" value="Mur_ligase_M"/>
    <property type="match status" value="1"/>
</dbReference>
<name>A0A382GEW3_9ZZZZ</name>
<evidence type="ECO:0000256" key="4">
    <source>
        <dbReference type="ARBA" id="ARBA00022741"/>
    </source>
</evidence>
<keyword evidence="3" id="KW-0132">Cell division</keyword>